<dbReference type="InterPro" id="IPR013149">
    <property type="entry name" value="ADH-like_C"/>
</dbReference>
<accession>A0A1S8YDZ0</accession>
<dbReference type="PANTHER" id="PTHR43677:SF11">
    <property type="entry name" value="ZINC-CONTAINING ALCOHOL DEHYDROGENASE"/>
    <property type="match status" value="1"/>
</dbReference>
<dbReference type="Gene3D" id="3.90.180.10">
    <property type="entry name" value="Medium-chain alcohol dehydrogenases, catalytic domain"/>
    <property type="match status" value="1"/>
</dbReference>
<dbReference type="AlphaFoldDB" id="A0A1S8YDZ0"/>
<dbReference type="Proteomes" id="UP000190667">
    <property type="component" value="Unassembled WGS sequence"/>
</dbReference>
<evidence type="ECO:0000313" key="2">
    <source>
        <dbReference type="EMBL" id="OON36978.1"/>
    </source>
</evidence>
<reference evidence="2 3" key="1">
    <citation type="submission" date="2016-12" db="EMBL/GenBank/DDBJ databases">
        <title>Izhakiella australiana sp. nov. of genus Izhakiella isolated from Australian desert.</title>
        <authorList>
            <person name="Ji M."/>
        </authorList>
    </citation>
    <scope>NUCLEOTIDE SEQUENCE [LARGE SCALE GENOMIC DNA]</scope>
    <source>
        <strain evidence="2 3">D4N98</strain>
    </source>
</reference>
<dbReference type="Gene3D" id="3.40.50.720">
    <property type="entry name" value="NAD(P)-binding Rossmann-like Domain"/>
    <property type="match status" value="1"/>
</dbReference>
<dbReference type="InterPro" id="IPR011032">
    <property type="entry name" value="GroES-like_sf"/>
</dbReference>
<dbReference type="InterPro" id="IPR020843">
    <property type="entry name" value="ER"/>
</dbReference>
<organism evidence="2 3">
    <name type="scientific">Izhakiella australiensis</name>
    <dbReference type="NCBI Taxonomy" id="1926881"/>
    <lineage>
        <taxon>Bacteria</taxon>
        <taxon>Pseudomonadati</taxon>
        <taxon>Pseudomonadota</taxon>
        <taxon>Gammaproteobacteria</taxon>
        <taxon>Enterobacterales</taxon>
        <taxon>Erwiniaceae</taxon>
        <taxon>Izhakiella</taxon>
    </lineage>
</organism>
<proteinExistence type="predicted"/>
<feature type="domain" description="Enoyl reductase (ER)" evidence="1">
    <location>
        <begin position="10"/>
        <end position="263"/>
    </location>
</feature>
<keyword evidence="3" id="KW-1185">Reference proteome</keyword>
<dbReference type="SUPFAM" id="SSF51735">
    <property type="entry name" value="NAD(P)-binding Rossmann-fold domains"/>
    <property type="match status" value="1"/>
</dbReference>
<dbReference type="STRING" id="1926881.BTJ39_21085"/>
<dbReference type="InterPro" id="IPR051397">
    <property type="entry name" value="Zn-ADH-like_protein"/>
</dbReference>
<evidence type="ECO:0000259" key="1">
    <source>
        <dbReference type="SMART" id="SM00829"/>
    </source>
</evidence>
<comment type="caution">
    <text evidence="2">The sequence shown here is derived from an EMBL/GenBank/DDBJ whole genome shotgun (WGS) entry which is preliminary data.</text>
</comment>
<evidence type="ECO:0000313" key="3">
    <source>
        <dbReference type="Proteomes" id="UP000190667"/>
    </source>
</evidence>
<sequence>MKAAIVTTAGQPPVYGDFQVPQAKPGQQIIQVEASAISQVVKGRVAGKHYSASSTFPYVAGIDGIGRLSNGERVYFVLPDAPWGGMAELTLVSTEHCVTIPDTLDAVNAAASANPGMSSWAALTRRAQLNAGETVLINGATGTSGTLAVAIARHLGAGKIIVTGRNQQALATLLTQGADIAIELNDLATALPPLFKQGVDVVLDYLWGDSALGILNAAVAGGSKPVRFVQIGSLSGQQIPLHSHLLRSSALKLMGSGIGSLSVEQLTASVGELLNAMPQAGFSVPCQPRPLQEVTSAWLSDDSRCRTVFTL</sequence>
<dbReference type="OrthoDB" id="9787435at2"/>
<dbReference type="SMART" id="SM00829">
    <property type="entry name" value="PKS_ER"/>
    <property type="match status" value="1"/>
</dbReference>
<name>A0A1S8YDZ0_9GAMM</name>
<dbReference type="InterPro" id="IPR036291">
    <property type="entry name" value="NAD(P)-bd_dom_sf"/>
</dbReference>
<gene>
    <name evidence="2" type="ORF">BTJ39_21085</name>
</gene>
<dbReference type="SUPFAM" id="SSF50129">
    <property type="entry name" value="GroES-like"/>
    <property type="match status" value="1"/>
</dbReference>
<dbReference type="RefSeq" id="WP_078004695.1">
    <property type="nucleotide sequence ID" value="NZ_MRUL01000023.1"/>
</dbReference>
<dbReference type="EMBL" id="MRUL01000023">
    <property type="protein sequence ID" value="OON36978.1"/>
    <property type="molecule type" value="Genomic_DNA"/>
</dbReference>
<dbReference type="PANTHER" id="PTHR43677">
    <property type="entry name" value="SHORT-CHAIN DEHYDROGENASE/REDUCTASE"/>
    <property type="match status" value="1"/>
</dbReference>
<dbReference type="GO" id="GO:0016491">
    <property type="term" value="F:oxidoreductase activity"/>
    <property type="evidence" value="ECO:0007669"/>
    <property type="project" value="InterPro"/>
</dbReference>
<dbReference type="Pfam" id="PF00107">
    <property type="entry name" value="ADH_zinc_N"/>
    <property type="match status" value="1"/>
</dbReference>
<protein>
    <submittedName>
        <fullName evidence="2">Alcohol dehydrogenase</fullName>
    </submittedName>
</protein>